<dbReference type="EMBL" id="QETA01000007">
    <property type="protein sequence ID" value="PWF21501.1"/>
    <property type="molecule type" value="Genomic_DNA"/>
</dbReference>
<dbReference type="CDD" id="cd06989">
    <property type="entry name" value="cupin_DRT102"/>
    <property type="match status" value="1"/>
</dbReference>
<dbReference type="AlphaFoldDB" id="A0A2V1JU36"/>
<keyword evidence="3" id="KW-1185">Reference proteome</keyword>
<evidence type="ECO:0008006" key="4">
    <source>
        <dbReference type="Google" id="ProtNLM"/>
    </source>
</evidence>
<evidence type="ECO:0000256" key="1">
    <source>
        <dbReference type="SAM" id="SignalP"/>
    </source>
</evidence>
<comment type="caution">
    <text evidence="2">The sequence shown here is derived from an EMBL/GenBank/DDBJ whole genome shotgun (WGS) entry which is preliminary data.</text>
</comment>
<dbReference type="InterPro" id="IPR014710">
    <property type="entry name" value="RmlC-like_jellyroll"/>
</dbReference>
<feature type="signal peptide" evidence="1">
    <location>
        <begin position="1"/>
        <end position="22"/>
    </location>
</feature>
<feature type="chain" id="PRO_5016059456" description="Cupin 2 conserved barrel domain-containing protein" evidence="1">
    <location>
        <begin position="23"/>
        <end position="133"/>
    </location>
</feature>
<proteinExistence type="predicted"/>
<dbReference type="InterPro" id="IPR011051">
    <property type="entry name" value="RmlC_Cupin_sf"/>
</dbReference>
<name>A0A2V1JU36_9BURK</name>
<reference evidence="3" key="1">
    <citation type="submission" date="2018-05" db="EMBL/GenBank/DDBJ databases">
        <authorList>
            <person name="Li Y."/>
        </authorList>
    </citation>
    <scope>NUCLEOTIDE SEQUENCE [LARGE SCALE GENOMIC DNA]</scope>
    <source>
        <strain evidence="3">3d-2-2</strain>
    </source>
</reference>
<sequence length="133" mass="14187">MTRHLARILAGTLCAAAAAAQAQSPADIALLGPELAAQQGRVVLHEDATHHIRTIRATLPPNQDLQPHGPDQGYFIVTVISGTLELGFGTEFDATRLQTLPPGSVFTHPVSQKHFARTGDEPVVLQITSIQPD</sequence>
<protein>
    <recommendedName>
        <fullName evidence="4">Cupin 2 conserved barrel domain-containing protein</fullName>
    </recommendedName>
</protein>
<accession>A0A2V1JU36</accession>
<dbReference type="Proteomes" id="UP000245212">
    <property type="component" value="Unassembled WGS sequence"/>
</dbReference>
<evidence type="ECO:0000313" key="2">
    <source>
        <dbReference type="EMBL" id="PWF21501.1"/>
    </source>
</evidence>
<dbReference type="RefSeq" id="WP_109062844.1">
    <property type="nucleotide sequence ID" value="NZ_QETA01000007.1"/>
</dbReference>
<dbReference type="Gene3D" id="2.60.120.10">
    <property type="entry name" value="Jelly Rolls"/>
    <property type="match status" value="1"/>
</dbReference>
<gene>
    <name evidence="2" type="ORF">DD235_14670</name>
</gene>
<evidence type="ECO:0000313" key="3">
    <source>
        <dbReference type="Proteomes" id="UP000245212"/>
    </source>
</evidence>
<dbReference type="SUPFAM" id="SSF51182">
    <property type="entry name" value="RmlC-like cupins"/>
    <property type="match status" value="1"/>
</dbReference>
<keyword evidence="1" id="KW-0732">Signal</keyword>
<organism evidence="2 3">
    <name type="scientific">Corticimicrobacter populi</name>
    <dbReference type="NCBI Taxonomy" id="2175229"/>
    <lineage>
        <taxon>Bacteria</taxon>
        <taxon>Pseudomonadati</taxon>
        <taxon>Pseudomonadota</taxon>
        <taxon>Betaproteobacteria</taxon>
        <taxon>Burkholderiales</taxon>
        <taxon>Alcaligenaceae</taxon>
        <taxon>Corticimicrobacter</taxon>
    </lineage>
</organism>